<evidence type="ECO:0000256" key="3">
    <source>
        <dbReference type="ARBA" id="ARBA00022801"/>
    </source>
</evidence>
<keyword evidence="2" id="KW-0645">Protease</keyword>
<dbReference type="InterPro" id="IPR035986">
    <property type="entry name" value="PKD_dom_sf"/>
</dbReference>
<dbReference type="CDD" id="cd00146">
    <property type="entry name" value="PKD"/>
    <property type="match status" value="1"/>
</dbReference>
<keyword evidence="4" id="KW-0865">Zymogen</keyword>
<dbReference type="Proteomes" id="UP000664904">
    <property type="component" value="Chromosome"/>
</dbReference>
<dbReference type="KEGG" id="pxi:J5O05_09640"/>
<comment type="cofactor">
    <cofactor evidence="1">
        <name>Ca(2+)</name>
        <dbReference type="ChEBI" id="CHEBI:29108"/>
    </cofactor>
</comment>
<organism evidence="6 7">
    <name type="scientific">Pseudoalteromonas xiamenensis</name>
    <dbReference type="NCBI Taxonomy" id="882626"/>
    <lineage>
        <taxon>Bacteria</taxon>
        <taxon>Pseudomonadati</taxon>
        <taxon>Pseudomonadota</taxon>
        <taxon>Gammaproteobacteria</taxon>
        <taxon>Alteromonadales</taxon>
        <taxon>Pseudoalteromonadaceae</taxon>
        <taxon>Pseudoalteromonas</taxon>
    </lineage>
</organism>
<dbReference type="Pfam" id="PF04151">
    <property type="entry name" value="PPC"/>
    <property type="match status" value="1"/>
</dbReference>
<feature type="domain" description="PKD" evidence="5">
    <location>
        <begin position="401"/>
        <end position="464"/>
    </location>
</feature>
<gene>
    <name evidence="6" type="ORF">J5O05_09640</name>
</gene>
<dbReference type="InterPro" id="IPR000601">
    <property type="entry name" value="PKD_dom"/>
</dbReference>
<dbReference type="GO" id="GO:0008233">
    <property type="term" value="F:peptidase activity"/>
    <property type="evidence" value="ECO:0007669"/>
    <property type="project" value="UniProtKB-KW"/>
</dbReference>
<dbReference type="SMART" id="SM00089">
    <property type="entry name" value="PKD"/>
    <property type="match status" value="1"/>
</dbReference>
<dbReference type="SUPFAM" id="SSF49299">
    <property type="entry name" value="PKD domain"/>
    <property type="match status" value="1"/>
</dbReference>
<dbReference type="EMBL" id="CP072133">
    <property type="protein sequence ID" value="QTH70289.1"/>
    <property type="molecule type" value="Genomic_DNA"/>
</dbReference>
<protein>
    <submittedName>
        <fullName evidence="6">Trypsin-like peptidase domain-containing protein</fullName>
    </submittedName>
</protein>
<dbReference type="SUPFAM" id="SSF50494">
    <property type="entry name" value="Trypsin-like serine proteases"/>
    <property type="match status" value="1"/>
</dbReference>
<dbReference type="PROSITE" id="PS50093">
    <property type="entry name" value="PKD"/>
    <property type="match status" value="1"/>
</dbReference>
<evidence type="ECO:0000259" key="5">
    <source>
        <dbReference type="PROSITE" id="PS50093"/>
    </source>
</evidence>
<dbReference type="PANTHER" id="PTHR36234:SF5">
    <property type="entry name" value="LYSYL ENDOPEPTIDASE"/>
    <property type="match status" value="1"/>
</dbReference>
<accession>A0A975DEV3</accession>
<dbReference type="PANTHER" id="PTHR36234">
    <property type="entry name" value="LYSYL ENDOPEPTIDASE"/>
    <property type="match status" value="1"/>
</dbReference>
<dbReference type="GO" id="GO:0006508">
    <property type="term" value="P:proteolysis"/>
    <property type="evidence" value="ECO:0007669"/>
    <property type="project" value="UniProtKB-KW"/>
</dbReference>
<keyword evidence="3" id="KW-0378">Hydrolase</keyword>
<dbReference type="Pfam" id="PF18911">
    <property type="entry name" value="PKD_4"/>
    <property type="match status" value="1"/>
</dbReference>
<dbReference type="AlphaFoldDB" id="A0A975DEV3"/>
<evidence type="ECO:0000256" key="1">
    <source>
        <dbReference type="ARBA" id="ARBA00001913"/>
    </source>
</evidence>
<dbReference type="InterPro" id="IPR007280">
    <property type="entry name" value="Peptidase_C_arc/bac"/>
</dbReference>
<dbReference type="RefSeq" id="WP_208841885.1">
    <property type="nucleotide sequence ID" value="NZ_CP072133.1"/>
</dbReference>
<dbReference type="Gene3D" id="2.60.40.10">
    <property type="entry name" value="Immunoglobulins"/>
    <property type="match status" value="1"/>
</dbReference>
<dbReference type="InterPro" id="IPR013783">
    <property type="entry name" value="Ig-like_fold"/>
</dbReference>
<proteinExistence type="predicted"/>
<evidence type="ECO:0000256" key="4">
    <source>
        <dbReference type="ARBA" id="ARBA00023145"/>
    </source>
</evidence>
<evidence type="ECO:0000256" key="2">
    <source>
        <dbReference type="ARBA" id="ARBA00022670"/>
    </source>
</evidence>
<dbReference type="Pfam" id="PF13365">
    <property type="entry name" value="Trypsin_2"/>
    <property type="match status" value="1"/>
</dbReference>
<name>A0A975DEV3_9GAMM</name>
<keyword evidence="7" id="KW-1185">Reference proteome</keyword>
<reference evidence="6" key="1">
    <citation type="submission" date="2021-03" db="EMBL/GenBank/DDBJ databases">
        <title>Complete Genome of Pseudoalteromonas xiamenensis STKMTI.2, a new potential marine bacterium producing anti-Vibrio compounds.</title>
        <authorList>
            <person name="Handayani D.P."/>
            <person name="Isnansetyo A."/>
            <person name="Istiqomah I."/>
            <person name="Jumina J."/>
        </authorList>
    </citation>
    <scope>NUCLEOTIDE SEQUENCE</scope>
    <source>
        <strain evidence="6">STKMTI.2</strain>
    </source>
</reference>
<dbReference type="InterPro" id="IPR022409">
    <property type="entry name" value="PKD/Chitinase_dom"/>
</dbReference>
<dbReference type="InterPro" id="IPR043504">
    <property type="entry name" value="Peptidase_S1_PA_chymotrypsin"/>
</dbReference>
<dbReference type="Gene3D" id="2.40.10.10">
    <property type="entry name" value="Trypsin-like serine proteases"/>
    <property type="match status" value="2"/>
</dbReference>
<dbReference type="InterPro" id="IPR009003">
    <property type="entry name" value="Peptidase_S1_PA"/>
</dbReference>
<dbReference type="Gene3D" id="2.60.120.380">
    <property type="match status" value="1"/>
</dbReference>
<evidence type="ECO:0000313" key="6">
    <source>
        <dbReference type="EMBL" id="QTH70289.1"/>
    </source>
</evidence>
<dbReference type="FunFam" id="2.60.120.380:FF:000013">
    <property type="entry name" value="Alkaline serine protease"/>
    <property type="match status" value="1"/>
</dbReference>
<sequence>MLKYTQQAQKLSIGKKEVVHRKLNQGHKQLNSAMASPITQTISHPGASYIKLHFTDLDLTQGGKLVVASADGSESYEYTVENASTASFDLRLGDTENKQFSTMSVSSDTAVVTFYPGVDQTSHFGEIDFYYHGNEGTVGDDSLINEDMSTFSTCGSMERQDVQCWAQSHPVEFERSRPVARLLIAGSSLCTAWRVGPDNRMFTNNHCIESAQELTATEVWFNYQYTQCNGTTKETVVKVTGKDLLKTDYTLDYTLFTVNDFVKTAPFGYFGLDVRDPAQNERIYIPQHGSGNPKELSIESDKDSNGLCSVNEPTANGRGTGTDIGYYCDTIGGSSGSPVLSGDTNKVVALHHLGGCTNKGAKIKQIWPQVASHFNNQVPEGDNSTGTPPPVARFTYNCTALTCQFDGSGSTGNVQSHQWQFGDGQTAMGALQSHSYTTDAVYDVTLTVVDDKGKTSVNTQTVTVGQVSDEARLDKGLPKTGLEGSRGSELRYYIDVPAGANSVSVTTKGGTGDADLYVQFGAEPTTTIYDCRPYKSGNSESCSLTKGAGRYFVMIRGYTAFSGLELVADYQ</sequence>
<evidence type="ECO:0000313" key="7">
    <source>
        <dbReference type="Proteomes" id="UP000664904"/>
    </source>
</evidence>